<evidence type="ECO:0000313" key="4">
    <source>
        <dbReference type="Proteomes" id="UP000254504"/>
    </source>
</evidence>
<dbReference type="EMBL" id="CP031367">
    <property type="protein sequence ID" value="AXK48464.1"/>
    <property type="molecule type" value="Genomic_DNA"/>
</dbReference>
<feature type="transmembrane region" description="Helical" evidence="1">
    <location>
        <begin position="48"/>
        <end position="73"/>
    </location>
</feature>
<reference evidence="3 5" key="1">
    <citation type="submission" date="2017-10" db="EMBL/GenBank/DDBJ databases">
        <title>Genomics of the genus Arcobacter.</title>
        <authorList>
            <person name="Perez-Cataluna A."/>
            <person name="Figueras M.J."/>
        </authorList>
    </citation>
    <scope>NUCLEOTIDE SEQUENCE [LARGE SCALE GENOMIC DNA]</scope>
    <source>
        <strain evidence="3 5">LMG 25534</strain>
    </source>
</reference>
<dbReference type="RefSeq" id="WP_115427998.1">
    <property type="nucleotide sequence ID" value="NZ_CP031367.1"/>
</dbReference>
<dbReference type="Proteomes" id="UP000289132">
    <property type="component" value="Unassembled WGS sequence"/>
</dbReference>
<evidence type="ECO:0000313" key="2">
    <source>
        <dbReference type="EMBL" id="AXK48464.1"/>
    </source>
</evidence>
<dbReference type="AlphaFoldDB" id="A0AAD0QIN6"/>
<dbReference type="EMBL" id="PDKD01000014">
    <property type="protein sequence ID" value="RXJ90005.1"/>
    <property type="molecule type" value="Genomic_DNA"/>
</dbReference>
<organism evidence="2 4">
    <name type="scientific">Aliarcobacter trophiarum LMG 25534</name>
    <dbReference type="NCBI Taxonomy" id="1032241"/>
    <lineage>
        <taxon>Bacteria</taxon>
        <taxon>Pseudomonadati</taxon>
        <taxon>Campylobacterota</taxon>
        <taxon>Epsilonproteobacteria</taxon>
        <taxon>Campylobacterales</taxon>
        <taxon>Arcobacteraceae</taxon>
        <taxon>Aliarcobacter</taxon>
    </lineage>
</organism>
<feature type="transmembrane region" description="Helical" evidence="1">
    <location>
        <begin position="7"/>
        <end position="28"/>
    </location>
</feature>
<accession>A0AAD0QIN6</accession>
<keyword evidence="5" id="KW-1185">Reference proteome</keyword>
<evidence type="ECO:0000313" key="3">
    <source>
        <dbReference type="EMBL" id="RXJ90005.1"/>
    </source>
</evidence>
<protein>
    <submittedName>
        <fullName evidence="2">Membrane protein</fullName>
    </submittedName>
</protein>
<keyword evidence="1" id="KW-1133">Transmembrane helix</keyword>
<proteinExistence type="predicted"/>
<dbReference type="KEGG" id="atp:ATR_0594"/>
<evidence type="ECO:0000313" key="5">
    <source>
        <dbReference type="Proteomes" id="UP000289132"/>
    </source>
</evidence>
<gene>
    <name evidence="2" type="ORF">ATR_0594</name>
    <name evidence="3" type="ORF">CRU87_07955</name>
</gene>
<keyword evidence="1" id="KW-0472">Membrane</keyword>
<reference evidence="2 4" key="2">
    <citation type="submission" date="2018-07" db="EMBL/GenBank/DDBJ databases">
        <title>Complete genome of the Arcobacter trophiarum type strain LMG 25534.</title>
        <authorList>
            <person name="Miller W.G."/>
            <person name="Yee E."/>
        </authorList>
    </citation>
    <scope>NUCLEOTIDE SEQUENCE [LARGE SCALE GENOMIC DNA]</scope>
    <source>
        <strain evidence="2 4">LMG 25534</strain>
    </source>
</reference>
<evidence type="ECO:0000256" key="1">
    <source>
        <dbReference type="SAM" id="Phobius"/>
    </source>
</evidence>
<keyword evidence="1" id="KW-0812">Transmembrane</keyword>
<dbReference type="Proteomes" id="UP000254504">
    <property type="component" value="Chromosome"/>
</dbReference>
<sequence>MRVLKYLLLFFVQLVITFICVFFSIIFIENYVGIATTINPMDSVSLANTFMVFVTFILVGVTLVITLASIWFAKTVSEKKIDIIRDNIKEIVESLLTNKNLQDGVFKEIIEQANVKKTLGKHIEELTKAQRDDFTNEIENTTKKLNDEIENIQKSVISIIDKKIQDLPKANELNELIGGKK</sequence>
<name>A0AAD0QIN6_9BACT</name>